<gene>
    <name evidence="3" type="ORF">TSUD_209660</name>
</gene>
<protein>
    <recommendedName>
        <fullName evidence="2">Aminotransferase-like plant mobile domain-containing protein</fullName>
    </recommendedName>
</protein>
<proteinExistence type="predicted"/>
<evidence type="ECO:0000313" key="3">
    <source>
        <dbReference type="EMBL" id="GAU37677.1"/>
    </source>
</evidence>
<reference evidence="4" key="1">
    <citation type="journal article" date="2017" name="Front. Plant Sci.">
        <title>Climate Clever Clovers: New Paradigm to Reduce the Environmental Footprint of Ruminants by Breeding Low Methanogenic Forages Utilizing Haplotype Variation.</title>
        <authorList>
            <person name="Kaur P."/>
            <person name="Appels R."/>
            <person name="Bayer P.E."/>
            <person name="Keeble-Gagnere G."/>
            <person name="Wang J."/>
            <person name="Hirakawa H."/>
            <person name="Shirasawa K."/>
            <person name="Vercoe P."/>
            <person name="Stefanova K."/>
            <person name="Durmic Z."/>
            <person name="Nichols P."/>
            <person name="Revell C."/>
            <person name="Isobe S.N."/>
            <person name="Edwards D."/>
            <person name="Erskine W."/>
        </authorList>
    </citation>
    <scope>NUCLEOTIDE SEQUENCE [LARGE SCALE GENOMIC DNA]</scope>
    <source>
        <strain evidence="4">cv. Daliak</strain>
    </source>
</reference>
<feature type="compositionally biased region" description="Polar residues" evidence="1">
    <location>
        <begin position="436"/>
        <end position="455"/>
    </location>
</feature>
<feature type="compositionally biased region" description="Polar residues" evidence="1">
    <location>
        <begin position="577"/>
        <end position="588"/>
    </location>
</feature>
<evidence type="ECO:0000256" key="1">
    <source>
        <dbReference type="SAM" id="MobiDB-lite"/>
    </source>
</evidence>
<feature type="domain" description="Aminotransferase-like plant mobile" evidence="2">
    <location>
        <begin position="47"/>
        <end position="405"/>
    </location>
</feature>
<dbReference type="InterPro" id="IPR019557">
    <property type="entry name" value="AminoTfrase-like_pln_mobile"/>
</dbReference>
<feature type="compositionally biased region" description="Basic residues" evidence="1">
    <location>
        <begin position="625"/>
        <end position="635"/>
    </location>
</feature>
<dbReference type="EMBL" id="DF973684">
    <property type="protein sequence ID" value="GAU37677.1"/>
    <property type="molecule type" value="Genomic_DNA"/>
</dbReference>
<evidence type="ECO:0000313" key="4">
    <source>
        <dbReference type="Proteomes" id="UP000242715"/>
    </source>
</evidence>
<feature type="region of interest" description="Disordered" evidence="1">
    <location>
        <begin position="577"/>
        <end position="635"/>
    </location>
</feature>
<dbReference type="GO" id="GO:0010073">
    <property type="term" value="P:meristem maintenance"/>
    <property type="evidence" value="ECO:0007669"/>
    <property type="project" value="InterPro"/>
</dbReference>
<accession>A0A2Z6P5H8</accession>
<dbReference type="PANTHER" id="PTHR46033:SF8">
    <property type="entry name" value="PROTEIN MAINTENANCE OF MERISTEMS-LIKE"/>
    <property type="match status" value="1"/>
</dbReference>
<dbReference type="Pfam" id="PF10536">
    <property type="entry name" value="PMD"/>
    <property type="match status" value="1"/>
</dbReference>
<organism evidence="3 4">
    <name type="scientific">Trifolium subterraneum</name>
    <name type="common">Subterranean clover</name>
    <dbReference type="NCBI Taxonomy" id="3900"/>
    <lineage>
        <taxon>Eukaryota</taxon>
        <taxon>Viridiplantae</taxon>
        <taxon>Streptophyta</taxon>
        <taxon>Embryophyta</taxon>
        <taxon>Tracheophyta</taxon>
        <taxon>Spermatophyta</taxon>
        <taxon>Magnoliopsida</taxon>
        <taxon>eudicotyledons</taxon>
        <taxon>Gunneridae</taxon>
        <taxon>Pentapetalae</taxon>
        <taxon>rosids</taxon>
        <taxon>fabids</taxon>
        <taxon>Fabales</taxon>
        <taxon>Fabaceae</taxon>
        <taxon>Papilionoideae</taxon>
        <taxon>50 kb inversion clade</taxon>
        <taxon>NPAAA clade</taxon>
        <taxon>Hologalegina</taxon>
        <taxon>IRL clade</taxon>
        <taxon>Trifolieae</taxon>
        <taxon>Trifolium</taxon>
    </lineage>
</organism>
<feature type="region of interest" description="Disordered" evidence="1">
    <location>
        <begin position="423"/>
        <end position="455"/>
    </location>
</feature>
<dbReference type="AlphaFoldDB" id="A0A2Z6P5H8"/>
<evidence type="ECO:0000259" key="2">
    <source>
        <dbReference type="Pfam" id="PF10536"/>
    </source>
</evidence>
<keyword evidence="4" id="KW-1185">Reference proteome</keyword>
<name>A0A2Z6P5H8_TRISU</name>
<dbReference type="PANTHER" id="PTHR46033">
    <property type="entry name" value="PROTEIN MAIN-LIKE 2"/>
    <property type="match status" value="1"/>
</dbReference>
<dbReference type="OrthoDB" id="1939467at2759"/>
<sequence>MADQLWIGEHHISKNITRENQCDDLRLRCHKHQDPNPALIPLLEQAGFSDVIKIKHAMLDQNLCTALVERWRPETHTFHLPSGECTITLEDVSMLLNLKIDGEPVTGSTSNEILSNYCHLLGVELEQIRRDGNTIYIKWLRERLNAMPNETTPEIRLQYFRVYLLYFIGCFLMPETSGNRVHVKYLPLLLNPETVRQYSWGSACLAALYRGMCTTADTSIKKNKPVKTLSGCAFLLQAWARFRIKCCSRLRVIDAPDGPMTMEVLFRGTIYVGNPAHDIVSLRSRLDEMKEDDFIWRPYQDIADYAIQEDTLCWSAKTYLICFKILEYHQSDRVKLQYGFKQTRPHPALNLNDYHKKSRRGQAIDLWDVEFADYIADWNDRHNKVLTGTPVTAPVKHPRSYFQWYLNEFHPFILRGRHTLDSPSTSTREFTLDPTPMQTTTQNQSAPPMQTTTQNQSAPYGFYTPHQFQIPDNQTYSSPTTTNFNNQHNFYPTPPQMYNNQQNFHQPPPLNFNLNLPTPQDETNFNLNQPATQDDPFSNEWDADLLNTDFTPQQLQEFLRSCPSQSLSPFFSVLSAQVGQPSSSNPTGPLQYDNDEDNEEHRETFRRGSRIRQPTRCGTGDHLHNRGGHGRGRGH</sequence>
<dbReference type="Proteomes" id="UP000242715">
    <property type="component" value="Unassembled WGS sequence"/>
</dbReference>
<dbReference type="InterPro" id="IPR044824">
    <property type="entry name" value="MAIN-like"/>
</dbReference>